<sequence>MKMCDKESLKKLLSNAIPLLCKNGLPMHSSFRIDAMIGITIGSADASTLICFSETITPNCEPSLLEYAQQIDSDEFSISHHHHNNSSFNINRCVDDDESEQNSSAALNNSNEECFVDVPIKPEPADIEELAPQNHSLPLQRNKRNNVNSRRSKSSSVNYTTNDYNNTIENQSNQHYTQVKQELIDIADDDHVKDTSGGGADVENNQSYDHHLQNNEYNQSLSNVTDWNASQNDWNNGNTEFQQEQMTGYSNRVIKHSVKNKKSNKRFDGQKLNVTDAMTIDASAFIDTTNQAASGSTADYNNLMQDICEFVMSQSQKITDKSKPQSRTCHICHATLSNPLSLKNHIQGTHLALKLRRCNLCGETFKWTMQLARHKKRVHGGGTYLNVYNV</sequence>
<proteinExistence type="predicted"/>
<evidence type="ECO:0000313" key="5">
    <source>
        <dbReference type="EnsemblMetazoa" id="HelroP190829"/>
    </source>
</evidence>
<dbReference type="SUPFAM" id="SSF57667">
    <property type="entry name" value="beta-beta-alpha zinc fingers"/>
    <property type="match status" value="1"/>
</dbReference>
<organism evidence="5 6">
    <name type="scientific">Helobdella robusta</name>
    <name type="common">Californian leech</name>
    <dbReference type="NCBI Taxonomy" id="6412"/>
    <lineage>
        <taxon>Eukaryota</taxon>
        <taxon>Metazoa</taxon>
        <taxon>Spiralia</taxon>
        <taxon>Lophotrochozoa</taxon>
        <taxon>Annelida</taxon>
        <taxon>Clitellata</taxon>
        <taxon>Hirudinea</taxon>
        <taxon>Rhynchobdellida</taxon>
        <taxon>Glossiphoniidae</taxon>
        <taxon>Helobdella</taxon>
    </lineage>
</organism>
<dbReference type="RefSeq" id="XP_009013756.1">
    <property type="nucleotide sequence ID" value="XM_009015508.1"/>
</dbReference>
<name>T1FSB9_HELRO</name>
<keyword evidence="1" id="KW-0862">Zinc</keyword>
<dbReference type="EnsemblMetazoa" id="HelroT190829">
    <property type="protein sequence ID" value="HelroP190829"/>
    <property type="gene ID" value="HelroG190829"/>
</dbReference>
<feature type="compositionally biased region" description="Polar residues" evidence="2">
    <location>
        <begin position="159"/>
        <end position="168"/>
    </location>
</feature>
<dbReference type="EMBL" id="AMQM01003347">
    <property type="status" value="NOT_ANNOTATED_CDS"/>
    <property type="molecule type" value="Genomic_DNA"/>
</dbReference>
<dbReference type="PROSITE" id="PS50157">
    <property type="entry name" value="ZINC_FINGER_C2H2_2"/>
    <property type="match status" value="1"/>
</dbReference>
<evidence type="ECO:0000256" key="1">
    <source>
        <dbReference type="PROSITE-ProRule" id="PRU00042"/>
    </source>
</evidence>
<dbReference type="SMART" id="SM00355">
    <property type="entry name" value="ZnF_C2H2"/>
    <property type="match status" value="2"/>
</dbReference>
<protein>
    <recommendedName>
        <fullName evidence="3">C2H2-type domain-containing protein</fullName>
    </recommendedName>
</protein>
<dbReference type="HOGENOM" id="CLU_708400_0_0_1"/>
<dbReference type="EMBL" id="KB096134">
    <property type="protein sequence ID" value="ESO07967.1"/>
    <property type="molecule type" value="Genomic_DNA"/>
</dbReference>
<reference evidence="5" key="3">
    <citation type="submission" date="2015-06" db="UniProtKB">
        <authorList>
            <consortium name="EnsemblMetazoa"/>
        </authorList>
    </citation>
    <scope>IDENTIFICATION</scope>
</reference>
<keyword evidence="1" id="KW-0479">Metal-binding</keyword>
<evidence type="ECO:0000313" key="6">
    <source>
        <dbReference type="Proteomes" id="UP000015101"/>
    </source>
</evidence>
<dbReference type="InParanoid" id="T1FSB9"/>
<keyword evidence="1" id="KW-0863">Zinc-finger</keyword>
<accession>T1FSB9</accession>
<reference evidence="6" key="1">
    <citation type="submission" date="2012-12" db="EMBL/GenBank/DDBJ databases">
        <authorList>
            <person name="Hellsten U."/>
            <person name="Grimwood J."/>
            <person name="Chapman J.A."/>
            <person name="Shapiro H."/>
            <person name="Aerts A."/>
            <person name="Otillar R.P."/>
            <person name="Terry A.Y."/>
            <person name="Boore J.L."/>
            <person name="Simakov O."/>
            <person name="Marletaz F."/>
            <person name="Cho S.-J."/>
            <person name="Edsinger-Gonzales E."/>
            <person name="Havlak P."/>
            <person name="Kuo D.-H."/>
            <person name="Larsson T."/>
            <person name="Lv J."/>
            <person name="Arendt D."/>
            <person name="Savage R."/>
            <person name="Osoegawa K."/>
            <person name="de Jong P."/>
            <person name="Lindberg D.R."/>
            <person name="Seaver E.C."/>
            <person name="Weisblat D.A."/>
            <person name="Putnam N.H."/>
            <person name="Grigoriev I.V."/>
            <person name="Rokhsar D.S."/>
        </authorList>
    </citation>
    <scope>NUCLEOTIDE SEQUENCE</scope>
</reference>
<dbReference type="PROSITE" id="PS00028">
    <property type="entry name" value="ZINC_FINGER_C2H2_1"/>
    <property type="match status" value="1"/>
</dbReference>
<dbReference type="CTD" id="20211716"/>
<feature type="compositionally biased region" description="Low complexity" evidence="2">
    <location>
        <begin position="145"/>
        <end position="158"/>
    </location>
</feature>
<reference evidence="4 6" key="2">
    <citation type="journal article" date="2013" name="Nature">
        <title>Insights into bilaterian evolution from three spiralian genomes.</title>
        <authorList>
            <person name="Simakov O."/>
            <person name="Marletaz F."/>
            <person name="Cho S.J."/>
            <person name="Edsinger-Gonzales E."/>
            <person name="Havlak P."/>
            <person name="Hellsten U."/>
            <person name="Kuo D.H."/>
            <person name="Larsson T."/>
            <person name="Lv J."/>
            <person name="Arendt D."/>
            <person name="Savage R."/>
            <person name="Osoegawa K."/>
            <person name="de Jong P."/>
            <person name="Grimwood J."/>
            <person name="Chapman J.A."/>
            <person name="Shapiro H."/>
            <person name="Aerts A."/>
            <person name="Otillar R.P."/>
            <person name="Terry A.Y."/>
            <person name="Boore J.L."/>
            <person name="Grigoriev I.V."/>
            <person name="Lindberg D.R."/>
            <person name="Seaver E.C."/>
            <person name="Weisblat D.A."/>
            <person name="Putnam N.H."/>
            <person name="Rokhsar D.S."/>
        </authorList>
    </citation>
    <scope>NUCLEOTIDE SEQUENCE</scope>
</reference>
<dbReference type="KEGG" id="hro:HELRODRAFT_190829"/>
<dbReference type="GO" id="GO:0008270">
    <property type="term" value="F:zinc ion binding"/>
    <property type="evidence" value="ECO:0007669"/>
    <property type="project" value="UniProtKB-KW"/>
</dbReference>
<evidence type="ECO:0000256" key="2">
    <source>
        <dbReference type="SAM" id="MobiDB-lite"/>
    </source>
</evidence>
<dbReference type="InterPro" id="IPR013087">
    <property type="entry name" value="Znf_C2H2_type"/>
</dbReference>
<dbReference type="InterPro" id="IPR036236">
    <property type="entry name" value="Znf_C2H2_sf"/>
</dbReference>
<feature type="domain" description="C2H2-type" evidence="3">
    <location>
        <begin position="356"/>
        <end position="384"/>
    </location>
</feature>
<evidence type="ECO:0000313" key="4">
    <source>
        <dbReference type="EMBL" id="ESO07967.1"/>
    </source>
</evidence>
<evidence type="ECO:0000259" key="3">
    <source>
        <dbReference type="PROSITE" id="PS50157"/>
    </source>
</evidence>
<feature type="region of interest" description="Disordered" evidence="2">
    <location>
        <begin position="131"/>
        <end position="168"/>
    </location>
</feature>
<dbReference type="Proteomes" id="UP000015101">
    <property type="component" value="Unassembled WGS sequence"/>
</dbReference>
<keyword evidence="6" id="KW-1185">Reference proteome</keyword>
<gene>
    <name evidence="5" type="primary">20211716</name>
    <name evidence="4" type="ORF">HELRODRAFT_190829</name>
</gene>
<dbReference type="GeneID" id="20211716"/>
<dbReference type="Gene3D" id="3.30.160.60">
    <property type="entry name" value="Classic Zinc Finger"/>
    <property type="match status" value="1"/>
</dbReference>
<dbReference type="AlphaFoldDB" id="T1FSB9"/>